<evidence type="ECO:0000313" key="2">
    <source>
        <dbReference type="Proteomes" id="UP001295794"/>
    </source>
</evidence>
<organism evidence="1 2">
    <name type="scientific">Mycena citricolor</name>
    <dbReference type="NCBI Taxonomy" id="2018698"/>
    <lineage>
        <taxon>Eukaryota</taxon>
        <taxon>Fungi</taxon>
        <taxon>Dikarya</taxon>
        <taxon>Basidiomycota</taxon>
        <taxon>Agaricomycotina</taxon>
        <taxon>Agaricomycetes</taxon>
        <taxon>Agaricomycetidae</taxon>
        <taxon>Agaricales</taxon>
        <taxon>Marasmiineae</taxon>
        <taxon>Mycenaceae</taxon>
        <taxon>Mycena</taxon>
    </lineage>
</organism>
<dbReference type="Proteomes" id="UP001295794">
    <property type="component" value="Unassembled WGS sequence"/>
</dbReference>
<keyword evidence="2" id="KW-1185">Reference proteome</keyword>
<reference evidence="1" key="1">
    <citation type="submission" date="2023-11" db="EMBL/GenBank/DDBJ databases">
        <authorList>
            <person name="De Vega J J."/>
            <person name="De Vega J J."/>
        </authorList>
    </citation>
    <scope>NUCLEOTIDE SEQUENCE</scope>
</reference>
<dbReference type="AlphaFoldDB" id="A0AAD2GZX4"/>
<sequence length="247" mass="27253">MATRRRKSPKQASCERALFFPLLSNNSTGRFPSAALFQAGISQLPPSTALLNFQDPNFASFPTYDRDCTSDLWNSSRRSSAPIVSNCSFATPTLMRTVPYALLHSRLHTASWVGMKVCTRRSRDDDLGPQGTHEAPARRVPAQLAFFSRSPRPMPLSRYGDSCLTCHSSRTINTPLPLMGGPSGPRLILHACVESGCLILVADLTDLIGGWFCSSLRRRRVRMNLAQMWDDGPGSQSPSRKLVAWAI</sequence>
<proteinExistence type="predicted"/>
<accession>A0AAD2GZX4</accession>
<protein>
    <submittedName>
        <fullName evidence="1">Uncharacterized protein</fullName>
    </submittedName>
</protein>
<evidence type="ECO:0000313" key="1">
    <source>
        <dbReference type="EMBL" id="CAK5266953.1"/>
    </source>
</evidence>
<dbReference type="EMBL" id="CAVNYO010000111">
    <property type="protein sequence ID" value="CAK5266953.1"/>
    <property type="molecule type" value="Genomic_DNA"/>
</dbReference>
<name>A0AAD2GZX4_9AGAR</name>
<comment type="caution">
    <text evidence="1">The sequence shown here is derived from an EMBL/GenBank/DDBJ whole genome shotgun (WGS) entry which is preliminary data.</text>
</comment>
<gene>
    <name evidence="1" type="ORF">MYCIT1_LOCUS9011</name>
</gene>